<dbReference type="Pfam" id="PF17809">
    <property type="entry name" value="UPA_2"/>
    <property type="match status" value="1"/>
</dbReference>
<dbReference type="GO" id="GO:0005737">
    <property type="term" value="C:cytoplasm"/>
    <property type="evidence" value="ECO:0007669"/>
    <property type="project" value="UniProtKB-SubCell"/>
</dbReference>
<keyword evidence="6" id="KW-0472">Membrane</keyword>
<comment type="subcellular location">
    <subcellularLocation>
        <location evidence="2">Cytoplasm</location>
    </subcellularLocation>
    <subcellularLocation>
        <location evidence="1">Membrane</location>
    </subcellularLocation>
</comment>
<dbReference type="InterPro" id="IPR051165">
    <property type="entry name" value="Multifunctional_ANK_Repeat"/>
</dbReference>
<dbReference type="Gene3D" id="2.60.220.30">
    <property type="match status" value="2"/>
</dbReference>
<dbReference type="PROSITE" id="PS50088">
    <property type="entry name" value="ANK_REPEAT"/>
    <property type="match status" value="4"/>
</dbReference>
<evidence type="ECO:0000256" key="4">
    <source>
        <dbReference type="ARBA" id="ARBA00022737"/>
    </source>
</evidence>
<dbReference type="Gene3D" id="1.25.40.20">
    <property type="entry name" value="Ankyrin repeat-containing domain"/>
    <property type="match status" value="1"/>
</dbReference>
<dbReference type="Gene3D" id="2.60.40.2660">
    <property type="match status" value="1"/>
</dbReference>
<accession>A0AAJ6YI59</accession>
<evidence type="ECO:0000256" key="3">
    <source>
        <dbReference type="ARBA" id="ARBA00022490"/>
    </source>
</evidence>
<dbReference type="SMART" id="SM00248">
    <property type="entry name" value="ANK"/>
    <property type="match status" value="4"/>
</dbReference>
<name>A0AAJ6YI59_9HYME</name>
<dbReference type="Proteomes" id="UP000695007">
    <property type="component" value="Unplaced"/>
</dbReference>
<keyword evidence="5 7" id="KW-0040">ANK repeat</keyword>
<feature type="repeat" description="ANK" evidence="7">
    <location>
        <begin position="119"/>
        <end position="151"/>
    </location>
</feature>
<dbReference type="Pfam" id="PF00791">
    <property type="entry name" value="ZU5"/>
    <property type="match status" value="1"/>
</dbReference>
<evidence type="ECO:0000313" key="9">
    <source>
        <dbReference type="Proteomes" id="UP000695007"/>
    </source>
</evidence>
<dbReference type="InterPro" id="IPR002110">
    <property type="entry name" value="Ankyrin_rpt"/>
</dbReference>
<dbReference type="PANTHER" id="PTHR24123:SF141">
    <property type="entry name" value="ANKYRIN 2, ISOFORM U"/>
    <property type="match status" value="1"/>
</dbReference>
<evidence type="ECO:0000256" key="7">
    <source>
        <dbReference type="PROSITE-ProRule" id="PRU00023"/>
    </source>
</evidence>
<dbReference type="PROSITE" id="PS50297">
    <property type="entry name" value="ANK_REP_REGION"/>
    <property type="match status" value="4"/>
</dbReference>
<evidence type="ECO:0000256" key="5">
    <source>
        <dbReference type="ARBA" id="ARBA00023043"/>
    </source>
</evidence>
<feature type="repeat" description="ANK" evidence="7">
    <location>
        <begin position="86"/>
        <end position="118"/>
    </location>
</feature>
<feature type="repeat" description="ANK" evidence="7">
    <location>
        <begin position="20"/>
        <end position="52"/>
    </location>
</feature>
<dbReference type="InterPro" id="IPR036770">
    <property type="entry name" value="Ankyrin_rpt-contain_sf"/>
</dbReference>
<dbReference type="KEGG" id="csol:105362718"/>
<sequence>MDIASTLLEHGAKANLESKLGFTPLHLSAQKGHYDMTNLLIEHGVDPNHKAKNGLTALHLCAQEDFIRVASILVKSGANVESETETGFRPIHMAAHFGNLSMIRFLLKHNAKIDVKTKQNYMPLHQAAQQGHAHIVTALVEGNASHRARTNDGLTALNIAQKLGYISVMEVLKGLSYDDVTPDNKNWEEKYKVIAPEILQETSLMSDSDDEGGTDDFISEQPYRYLTADLMKSLRDDSLPIDVTRDDPIHRQISKEEYQDFVQSNNYCSAENFDGNDFARPVLIDIPHFASVRDKEREIIILRSENGETWKEHDNSVDNDDTLLNTPYDVQMSATYSGRITRIITTEFPQYFAIVTRIKQEVHVIGAEGGILISSVASQVQAVFPPGALTKKIKVGLQAHVIPAELTAKLLGNCVAVSPVITIEPRRRKFHKPISLTLPVPQAVNKGMINHYGGETPTLRLLCSIAGGTSEAQWEDVTGSTPLNFMNDRVSFTTTVSARFWLMDCRNIQEVPKMATDLYRESLYVPFITNFIIYSKRMEEIEATLRILCMTDSKDEIHTLEKQEEFAEIVKSRDVETLDGKDLYIEFSGNLVPVTKSGVQLKFTFKAFRQNRLSFHVKIKDSQLDPVARMMFMREPKVAKGDPAQQPLCILNIVLPEIKLNSKRQDIEDSNIINQKMDLLKSSYKIDYNEEKSDRPKYTSPLEMKIIADTQQKERTTDSPFTNT</sequence>
<dbReference type="FunFam" id="2.60.220.30:FF:000001">
    <property type="entry name" value="Ankyrin-3 isoform 2"/>
    <property type="match status" value="1"/>
</dbReference>
<feature type="domain" description="ZU5" evidence="8">
    <location>
        <begin position="359"/>
        <end position="499"/>
    </location>
</feature>
<evidence type="ECO:0000256" key="6">
    <source>
        <dbReference type="ARBA" id="ARBA00023136"/>
    </source>
</evidence>
<dbReference type="GeneID" id="105362718"/>
<dbReference type="PRINTS" id="PR01415">
    <property type="entry name" value="ANKYRIN"/>
</dbReference>
<keyword evidence="4" id="KW-0677">Repeat</keyword>
<dbReference type="AlphaFoldDB" id="A0AAJ6YI59"/>
<dbReference type="Pfam" id="PF12796">
    <property type="entry name" value="Ank_2"/>
    <property type="match status" value="2"/>
</dbReference>
<dbReference type="InterPro" id="IPR000906">
    <property type="entry name" value="ZU5_dom"/>
</dbReference>
<evidence type="ECO:0000256" key="2">
    <source>
        <dbReference type="ARBA" id="ARBA00004496"/>
    </source>
</evidence>
<proteinExistence type="predicted"/>
<organism evidence="9 10">
    <name type="scientific">Ceratosolen solmsi marchali</name>
    <dbReference type="NCBI Taxonomy" id="326594"/>
    <lineage>
        <taxon>Eukaryota</taxon>
        <taxon>Metazoa</taxon>
        <taxon>Ecdysozoa</taxon>
        <taxon>Arthropoda</taxon>
        <taxon>Hexapoda</taxon>
        <taxon>Insecta</taxon>
        <taxon>Pterygota</taxon>
        <taxon>Neoptera</taxon>
        <taxon>Endopterygota</taxon>
        <taxon>Hymenoptera</taxon>
        <taxon>Apocrita</taxon>
        <taxon>Proctotrupomorpha</taxon>
        <taxon>Chalcidoidea</taxon>
        <taxon>Agaonidae</taxon>
        <taxon>Agaoninae</taxon>
        <taxon>Ceratosolen</taxon>
    </lineage>
</organism>
<dbReference type="RefSeq" id="XP_011498506.1">
    <property type="nucleotide sequence ID" value="XM_011500204.1"/>
</dbReference>
<protein>
    <submittedName>
        <fullName evidence="10">Ankyrin-3-like</fullName>
    </submittedName>
</protein>
<evidence type="ECO:0000259" key="8">
    <source>
        <dbReference type="PROSITE" id="PS51145"/>
    </source>
</evidence>
<dbReference type="PANTHER" id="PTHR24123">
    <property type="entry name" value="ANKYRIN REPEAT-CONTAINING"/>
    <property type="match status" value="1"/>
</dbReference>
<feature type="repeat" description="ANK" evidence="7">
    <location>
        <begin position="53"/>
        <end position="85"/>
    </location>
</feature>
<reference evidence="10" key="1">
    <citation type="submission" date="2025-08" db="UniProtKB">
        <authorList>
            <consortium name="RefSeq"/>
        </authorList>
    </citation>
    <scope>IDENTIFICATION</scope>
</reference>
<dbReference type="InterPro" id="IPR040745">
    <property type="entry name" value="Ankyrin_UPA"/>
</dbReference>
<evidence type="ECO:0000313" key="10">
    <source>
        <dbReference type="RefSeq" id="XP_011498506.1"/>
    </source>
</evidence>
<dbReference type="GO" id="GO:0016020">
    <property type="term" value="C:membrane"/>
    <property type="evidence" value="ECO:0007669"/>
    <property type="project" value="UniProtKB-SubCell"/>
</dbReference>
<dbReference type="PROSITE" id="PS51145">
    <property type="entry name" value="ZU5"/>
    <property type="match status" value="1"/>
</dbReference>
<dbReference type="SUPFAM" id="SSF48403">
    <property type="entry name" value="Ankyrin repeat"/>
    <property type="match status" value="1"/>
</dbReference>
<evidence type="ECO:0000256" key="1">
    <source>
        <dbReference type="ARBA" id="ARBA00004370"/>
    </source>
</evidence>
<gene>
    <name evidence="10" type="primary">LOC105362718</name>
</gene>
<keyword evidence="3" id="KW-0963">Cytoplasm</keyword>
<keyword evidence="9" id="KW-1185">Reference proteome</keyword>